<dbReference type="SUPFAM" id="SSF47113">
    <property type="entry name" value="Histone-fold"/>
    <property type="match status" value="1"/>
</dbReference>
<evidence type="ECO:0000256" key="1">
    <source>
        <dbReference type="ARBA" id="ARBA00004123"/>
    </source>
</evidence>
<dbReference type="Proteomes" id="UP000734854">
    <property type="component" value="Unassembled WGS sequence"/>
</dbReference>
<keyword evidence="4" id="KW-0158">Chromosome</keyword>
<comment type="similarity">
    <text evidence="3">Belongs to the histone H2A family.</text>
</comment>
<dbReference type="InterPro" id="IPR032458">
    <property type="entry name" value="Histone_H2A_CS"/>
</dbReference>
<evidence type="ECO:0000256" key="6">
    <source>
        <dbReference type="SAM" id="MobiDB-lite"/>
    </source>
</evidence>
<keyword evidence="5" id="KW-0539">Nucleus</keyword>
<evidence type="ECO:0000256" key="5">
    <source>
        <dbReference type="ARBA" id="ARBA00023242"/>
    </source>
</evidence>
<dbReference type="GO" id="GO:0030527">
    <property type="term" value="F:structural constituent of chromatin"/>
    <property type="evidence" value="ECO:0007669"/>
    <property type="project" value="InterPro"/>
</dbReference>
<keyword evidence="8" id="KW-1185">Reference proteome</keyword>
<dbReference type="GO" id="GO:0005634">
    <property type="term" value="C:nucleus"/>
    <property type="evidence" value="ECO:0007669"/>
    <property type="project" value="UniProtKB-SubCell"/>
</dbReference>
<name>A0A8J5LHJ0_ZINOF</name>
<gene>
    <name evidence="7" type="ORF">ZIOFF_022916</name>
</gene>
<comment type="subcellular location">
    <subcellularLocation>
        <location evidence="2">Chromosome</location>
    </subcellularLocation>
    <subcellularLocation>
        <location evidence="1">Nucleus</location>
    </subcellularLocation>
</comment>
<dbReference type="EMBL" id="JACMSC010000006">
    <property type="protein sequence ID" value="KAG6519422.1"/>
    <property type="molecule type" value="Genomic_DNA"/>
</dbReference>
<protein>
    <submittedName>
        <fullName evidence="7">Uncharacterized protein</fullName>
    </submittedName>
</protein>
<evidence type="ECO:0000256" key="4">
    <source>
        <dbReference type="ARBA" id="ARBA00022454"/>
    </source>
</evidence>
<dbReference type="InterPro" id="IPR002119">
    <property type="entry name" value="Histone_H2A"/>
</dbReference>
<evidence type="ECO:0000313" key="7">
    <source>
        <dbReference type="EMBL" id="KAG6519422.1"/>
    </source>
</evidence>
<dbReference type="GO" id="GO:0046982">
    <property type="term" value="F:protein heterodimerization activity"/>
    <property type="evidence" value="ECO:0007669"/>
    <property type="project" value="InterPro"/>
</dbReference>
<dbReference type="PROSITE" id="PS00046">
    <property type="entry name" value="HISTONE_H2A"/>
    <property type="match status" value="1"/>
</dbReference>
<feature type="region of interest" description="Disordered" evidence="6">
    <location>
        <begin position="1"/>
        <end position="21"/>
    </location>
</feature>
<accession>A0A8J5LHJ0</accession>
<comment type="caution">
    <text evidence="7">The sequence shown here is derived from an EMBL/GenBank/DDBJ whole genome shotgun (WGS) entry which is preliminary data.</text>
</comment>
<evidence type="ECO:0000256" key="2">
    <source>
        <dbReference type="ARBA" id="ARBA00004286"/>
    </source>
</evidence>
<dbReference type="GO" id="GO:0003677">
    <property type="term" value="F:DNA binding"/>
    <property type="evidence" value="ECO:0007669"/>
    <property type="project" value="InterPro"/>
</dbReference>
<reference evidence="7 8" key="1">
    <citation type="submission" date="2020-08" db="EMBL/GenBank/DDBJ databases">
        <title>Plant Genome Project.</title>
        <authorList>
            <person name="Zhang R.-G."/>
        </authorList>
    </citation>
    <scope>NUCLEOTIDE SEQUENCE [LARGE SCALE GENOMIC DNA]</scope>
    <source>
        <tissue evidence="7">Rhizome</tissue>
    </source>
</reference>
<dbReference type="AlphaFoldDB" id="A0A8J5LHJ0"/>
<organism evidence="7 8">
    <name type="scientific">Zingiber officinale</name>
    <name type="common">Ginger</name>
    <name type="synonym">Amomum zingiber</name>
    <dbReference type="NCBI Taxonomy" id="94328"/>
    <lineage>
        <taxon>Eukaryota</taxon>
        <taxon>Viridiplantae</taxon>
        <taxon>Streptophyta</taxon>
        <taxon>Embryophyta</taxon>
        <taxon>Tracheophyta</taxon>
        <taxon>Spermatophyta</taxon>
        <taxon>Magnoliopsida</taxon>
        <taxon>Liliopsida</taxon>
        <taxon>Zingiberales</taxon>
        <taxon>Zingiberaceae</taxon>
        <taxon>Zingiber</taxon>
    </lineage>
</organism>
<proteinExistence type="inferred from homology"/>
<evidence type="ECO:0000256" key="3">
    <source>
        <dbReference type="ARBA" id="ARBA00010691"/>
    </source>
</evidence>
<dbReference type="InterPro" id="IPR009072">
    <property type="entry name" value="Histone-fold"/>
</dbReference>
<dbReference type="Gene3D" id="1.10.20.10">
    <property type="entry name" value="Histone, subunit A"/>
    <property type="match status" value="1"/>
</dbReference>
<sequence length="76" mass="8057">MSLTTVGAMTTKSGHGKGKGTKVVSWSQKAGLQFPVGSFAHYLRVDRYSHHVGSGAPVSLYSPRVHRCCGVGVGRK</sequence>
<evidence type="ECO:0000313" key="8">
    <source>
        <dbReference type="Proteomes" id="UP000734854"/>
    </source>
</evidence>
<dbReference type="PRINTS" id="PR00620">
    <property type="entry name" value="HISTONEH2A"/>
</dbReference>
<dbReference type="GO" id="GO:0000786">
    <property type="term" value="C:nucleosome"/>
    <property type="evidence" value="ECO:0007669"/>
    <property type="project" value="InterPro"/>
</dbReference>